<feature type="compositionally biased region" description="Polar residues" evidence="1">
    <location>
        <begin position="379"/>
        <end position="395"/>
    </location>
</feature>
<dbReference type="Proteomes" id="UP001370758">
    <property type="component" value="Unassembled WGS sequence"/>
</dbReference>
<feature type="compositionally biased region" description="Basic residues" evidence="1">
    <location>
        <begin position="316"/>
        <end position="331"/>
    </location>
</feature>
<dbReference type="EMBL" id="JAVHJL010000012">
    <property type="protein sequence ID" value="KAK6495757.1"/>
    <property type="molecule type" value="Genomic_DNA"/>
</dbReference>
<feature type="region of interest" description="Disordered" evidence="1">
    <location>
        <begin position="232"/>
        <end position="402"/>
    </location>
</feature>
<sequence>MSLGPEADGGPPAIHLTLLDGVAIATREKEYMESVLHTWKNSGQYITKDLLEFQLHTAKFIHDHAGWVIINDTEPIIDTFLRIIAFGEFMGGDAAEYLVSAILKGKFERNDQNRLDEKRYQTSIASTATIVGKLWETGAISILQARQWIFFQHWMQMERAFRQEIGFPRSQISFPEAWPICIEGRSIYTTEISNIQPLPSINTWYKPANISENTKEGSPSENQTPIVASVAAVTQGASEGDKYQPAEPDAASKDWTPRTEQLTTQTAPGNDPEEDSDTEDHDKNPTSLGNSPKPSEAETRRYEREVSNKSQTPPIRPKRAPRRSARTTKQRGRIEKDKDLGKSPPPKGGRRGRITGTVSGGGLRGRGARGSVANRSGGEASSSVANRSGPGSSAENPLIFDI</sequence>
<reference evidence="2 3" key="1">
    <citation type="submission" date="2023-08" db="EMBL/GenBank/DDBJ databases">
        <authorList>
            <person name="Palmer J.M."/>
        </authorList>
    </citation>
    <scope>NUCLEOTIDE SEQUENCE [LARGE SCALE GENOMIC DNA]</scope>
    <source>
        <strain evidence="2 3">TWF481</strain>
    </source>
</reference>
<feature type="compositionally biased region" description="Basic and acidic residues" evidence="1">
    <location>
        <begin position="295"/>
        <end position="307"/>
    </location>
</feature>
<feature type="compositionally biased region" description="Basic and acidic residues" evidence="1">
    <location>
        <begin position="332"/>
        <end position="341"/>
    </location>
</feature>
<name>A0AAV9VU65_9PEZI</name>
<organism evidence="2 3">
    <name type="scientific">Arthrobotrys musiformis</name>
    <dbReference type="NCBI Taxonomy" id="47236"/>
    <lineage>
        <taxon>Eukaryota</taxon>
        <taxon>Fungi</taxon>
        <taxon>Dikarya</taxon>
        <taxon>Ascomycota</taxon>
        <taxon>Pezizomycotina</taxon>
        <taxon>Orbiliomycetes</taxon>
        <taxon>Orbiliales</taxon>
        <taxon>Orbiliaceae</taxon>
        <taxon>Arthrobotrys</taxon>
    </lineage>
</organism>
<evidence type="ECO:0000313" key="2">
    <source>
        <dbReference type="EMBL" id="KAK6495757.1"/>
    </source>
</evidence>
<evidence type="ECO:0000256" key="1">
    <source>
        <dbReference type="SAM" id="MobiDB-lite"/>
    </source>
</evidence>
<gene>
    <name evidence="2" type="ORF">TWF481_002804</name>
</gene>
<accession>A0AAV9VU65</accession>
<protein>
    <submittedName>
        <fullName evidence="2">Uncharacterized protein</fullName>
    </submittedName>
</protein>
<evidence type="ECO:0000313" key="3">
    <source>
        <dbReference type="Proteomes" id="UP001370758"/>
    </source>
</evidence>
<feature type="compositionally biased region" description="Basic and acidic residues" evidence="1">
    <location>
        <begin position="239"/>
        <end position="257"/>
    </location>
</feature>
<comment type="caution">
    <text evidence="2">The sequence shown here is derived from an EMBL/GenBank/DDBJ whole genome shotgun (WGS) entry which is preliminary data.</text>
</comment>
<keyword evidence="3" id="KW-1185">Reference proteome</keyword>
<feature type="compositionally biased region" description="Polar residues" evidence="1">
    <location>
        <begin position="258"/>
        <end position="268"/>
    </location>
</feature>
<proteinExistence type="predicted"/>
<dbReference type="AlphaFoldDB" id="A0AAV9VU65"/>